<proteinExistence type="inferred from homology"/>
<evidence type="ECO:0000256" key="5">
    <source>
        <dbReference type="ARBA" id="ARBA00023274"/>
    </source>
</evidence>
<evidence type="ECO:0000256" key="3">
    <source>
        <dbReference type="ARBA" id="ARBA00022884"/>
    </source>
</evidence>
<evidence type="ECO:0000256" key="1">
    <source>
        <dbReference type="ARBA" id="ARBA00006540"/>
    </source>
</evidence>
<dbReference type="Pfam" id="PF00297">
    <property type="entry name" value="Ribosomal_L3"/>
    <property type="match status" value="1"/>
</dbReference>
<keyword evidence="5" id="KW-0687">Ribonucleoprotein</keyword>
<dbReference type="InterPro" id="IPR009000">
    <property type="entry name" value="Transl_B-barrel_sf"/>
</dbReference>
<evidence type="ECO:0000313" key="7">
    <source>
        <dbReference type="EMBL" id="SHO80187.1"/>
    </source>
</evidence>
<gene>
    <name evidence="7" type="ORF">MNB_SV-15-1441</name>
</gene>
<keyword evidence="4 7" id="KW-0689">Ribosomal protein</keyword>
<dbReference type="GO" id="GO:0019843">
    <property type="term" value="F:rRNA binding"/>
    <property type="evidence" value="ECO:0007669"/>
    <property type="project" value="UniProtKB-KW"/>
</dbReference>
<dbReference type="InterPro" id="IPR019927">
    <property type="entry name" value="Ribosomal_uL3_bac/org-type"/>
</dbReference>
<dbReference type="GO" id="GO:0006412">
    <property type="term" value="P:translation"/>
    <property type="evidence" value="ECO:0007669"/>
    <property type="project" value="InterPro"/>
</dbReference>
<evidence type="ECO:0000256" key="6">
    <source>
        <dbReference type="SAM" id="MobiDB-lite"/>
    </source>
</evidence>
<dbReference type="EMBL" id="FRYL01000001">
    <property type="protein sequence ID" value="SHO80187.1"/>
    <property type="molecule type" value="Genomic_DNA"/>
</dbReference>
<dbReference type="NCBIfam" id="TIGR03625">
    <property type="entry name" value="L3_bact"/>
    <property type="match status" value="1"/>
</dbReference>
<evidence type="ECO:0000256" key="2">
    <source>
        <dbReference type="ARBA" id="ARBA00022730"/>
    </source>
</evidence>
<sequence length="193" mass="20803">MEFLVEKIGMSRTVEVPSVPVTLLRVHEVKVCEVREDGKALVAYSNSKKMNKAIAGQQAKFNLAEDFNKFMTIEVAEGTEVGDLSTSPLSEATLVKTSFNTKGRGFSGGMKRHNFGGGPGSHGHRFGRRIGSIGNAEWPGRVQRGKKMPGQYGNTKNSVRNDVVSFDAENGILVLKGSVSGHNGAKGLVRIVK</sequence>
<keyword evidence="2" id="KW-0699">rRNA-binding</keyword>
<dbReference type="PANTHER" id="PTHR11229:SF16">
    <property type="entry name" value="LARGE RIBOSOMAL SUBUNIT PROTEIN UL3C"/>
    <property type="match status" value="1"/>
</dbReference>
<dbReference type="InterPro" id="IPR000597">
    <property type="entry name" value="Ribosomal_uL3"/>
</dbReference>
<accession>A0A1W1EH68</accession>
<feature type="region of interest" description="Disordered" evidence="6">
    <location>
        <begin position="133"/>
        <end position="156"/>
    </location>
</feature>
<evidence type="ECO:0000256" key="4">
    <source>
        <dbReference type="ARBA" id="ARBA00022980"/>
    </source>
</evidence>
<dbReference type="AlphaFoldDB" id="A0A1W1EH68"/>
<dbReference type="SUPFAM" id="SSF50447">
    <property type="entry name" value="Translation proteins"/>
    <property type="match status" value="1"/>
</dbReference>
<dbReference type="GO" id="GO:0022625">
    <property type="term" value="C:cytosolic large ribosomal subunit"/>
    <property type="evidence" value="ECO:0007669"/>
    <property type="project" value="TreeGrafter"/>
</dbReference>
<name>A0A1W1EH68_9ZZZZ</name>
<reference evidence="7" key="1">
    <citation type="submission" date="2016-10" db="EMBL/GenBank/DDBJ databases">
        <authorList>
            <person name="de Groot N.N."/>
        </authorList>
    </citation>
    <scope>NUCLEOTIDE SEQUENCE</scope>
</reference>
<comment type="similarity">
    <text evidence="1">Belongs to the universal ribosomal protein uL3 family.</text>
</comment>
<protein>
    <submittedName>
        <fullName evidence="7">LSU ribosomal protein L3p (L3e)</fullName>
    </submittedName>
</protein>
<dbReference type="PANTHER" id="PTHR11229">
    <property type="entry name" value="50S RIBOSOMAL PROTEIN L3"/>
    <property type="match status" value="1"/>
</dbReference>
<organism evidence="7">
    <name type="scientific">hydrothermal vent metagenome</name>
    <dbReference type="NCBI Taxonomy" id="652676"/>
    <lineage>
        <taxon>unclassified sequences</taxon>
        <taxon>metagenomes</taxon>
        <taxon>ecological metagenomes</taxon>
    </lineage>
</organism>
<keyword evidence="3" id="KW-0694">RNA-binding</keyword>
<dbReference type="GO" id="GO:0003735">
    <property type="term" value="F:structural constituent of ribosome"/>
    <property type="evidence" value="ECO:0007669"/>
    <property type="project" value="InterPro"/>
</dbReference>
<dbReference type="Gene3D" id="2.40.30.10">
    <property type="entry name" value="Translation factors"/>
    <property type="match status" value="1"/>
</dbReference>